<dbReference type="RefSeq" id="XP_030999077.1">
    <property type="nucleotide sequence ID" value="XM_031134985.1"/>
</dbReference>
<protein>
    <submittedName>
        <fullName evidence="1">Uncharacterized protein</fullName>
    </submittedName>
</protein>
<dbReference type="InParanoid" id="A0A507BDJ2"/>
<dbReference type="EMBL" id="SKBQ01000141">
    <property type="protein sequence ID" value="TPX17366.1"/>
    <property type="molecule type" value="Genomic_DNA"/>
</dbReference>
<feature type="non-terminal residue" evidence="1">
    <location>
        <position position="1"/>
    </location>
</feature>
<evidence type="ECO:0000313" key="2">
    <source>
        <dbReference type="Proteomes" id="UP000319257"/>
    </source>
</evidence>
<accession>A0A507BDJ2</accession>
<dbReference type="AlphaFoldDB" id="A0A507BDJ2"/>
<proteinExistence type="predicted"/>
<dbReference type="Gene3D" id="1.25.40.10">
    <property type="entry name" value="Tetratricopeptide repeat domain"/>
    <property type="match status" value="1"/>
</dbReference>
<comment type="caution">
    <text evidence="1">The sequence shown here is derived from an EMBL/GenBank/DDBJ whole genome shotgun (WGS) entry which is preliminary data.</text>
</comment>
<organism evidence="1 2">
    <name type="scientific">Thyridium curvatum</name>
    <dbReference type="NCBI Taxonomy" id="1093900"/>
    <lineage>
        <taxon>Eukaryota</taxon>
        <taxon>Fungi</taxon>
        <taxon>Dikarya</taxon>
        <taxon>Ascomycota</taxon>
        <taxon>Pezizomycotina</taxon>
        <taxon>Sordariomycetes</taxon>
        <taxon>Sordariomycetidae</taxon>
        <taxon>Thyridiales</taxon>
        <taxon>Thyridiaceae</taxon>
        <taxon>Thyridium</taxon>
    </lineage>
</organism>
<sequence>RAPRWSWEAAALVRLGEHHARRDQPAQAASYLRTAALELDDAAACAAMARLLVRNHDVVAPDERPYLRWYLFKAAASGSSEAAFYLGVLEMELARRGGPAAAAAAAAADHERMGREWLAIASQDKSQDMARLLALYNGSDVLKVKVSDAIQKL</sequence>
<dbReference type="InterPro" id="IPR011990">
    <property type="entry name" value="TPR-like_helical_dom_sf"/>
</dbReference>
<gene>
    <name evidence="1" type="ORF">E0L32_012173</name>
</gene>
<dbReference type="GeneID" id="41979620"/>
<reference evidence="1 2" key="1">
    <citation type="submission" date="2019-06" db="EMBL/GenBank/DDBJ databases">
        <title>Draft genome sequence of the filamentous fungus Phialemoniopsis curvata isolated from diesel fuel.</title>
        <authorList>
            <person name="Varaljay V.A."/>
            <person name="Lyon W.J."/>
            <person name="Crouch A.L."/>
            <person name="Drake C.E."/>
            <person name="Hollomon J.M."/>
            <person name="Nadeau L.J."/>
            <person name="Nunn H.S."/>
            <person name="Stevenson B.S."/>
            <person name="Bojanowski C.L."/>
            <person name="Crookes-Goodson W.J."/>
        </authorList>
    </citation>
    <scope>NUCLEOTIDE SEQUENCE [LARGE SCALE GENOMIC DNA]</scope>
    <source>
        <strain evidence="1 2">D216</strain>
    </source>
</reference>
<dbReference type="Proteomes" id="UP000319257">
    <property type="component" value="Unassembled WGS sequence"/>
</dbReference>
<evidence type="ECO:0000313" key="1">
    <source>
        <dbReference type="EMBL" id="TPX17366.1"/>
    </source>
</evidence>
<keyword evidence="2" id="KW-1185">Reference proteome</keyword>
<name>A0A507BDJ2_9PEZI</name>